<gene>
    <name evidence="2" type="ORF">SEVIR_1G337900v2</name>
</gene>
<dbReference type="AlphaFoldDB" id="A0A4U6WRP5"/>
<evidence type="ECO:0000313" key="2">
    <source>
        <dbReference type="EMBL" id="TKW41747.1"/>
    </source>
</evidence>
<name>A0A4U6WRP5_SETVI</name>
<proteinExistence type="predicted"/>
<dbReference type="EMBL" id="CM016552">
    <property type="protein sequence ID" value="TKW41747.1"/>
    <property type="molecule type" value="Genomic_DNA"/>
</dbReference>
<dbReference type="Proteomes" id="UP000298652">
    <property type="component" value="Chromosome 1"/>
</dbReference>
<evidence type="ECO:0000256" key="1">
    <source>
        <dbReference type="SAM" id="MobiDB-lite"/>
    </source>
</evidence>
<protein>
    <submittedName>
        <fullName evidence="2">Uncharacterized protein</fullName>
    </submittedName>
</protein>
<organism evidence="2 3">
    <name type="scientific">Setaria viridis</name>
    <name type="common">Green bristlegrass</name>
    <name type="synonym">Setaria italica subsp. viridis</name>
    <dbReference type="NCBI Taxonomy" id="4556"/>
    <lineage>
        <taxon>Eukaryota</taxon>
        <taxon>Viridiplantae</taxon>
        <taxon>Streptophyta</taxon>
        <taxon>Embryophyta</taxon>
        <taxon>Tracheophyta</taxon>
        <taxon>Spermatophyta</taxon>
        <taxon>Magnoliopsida</taxon>
        <taxon>Liliopsida</taxon>
        <taxon>Poales</taxon>
        <taxon>Poaceae</taxon>
        <taxon>PACMAD clade</taxon>
        <taxon>Panicoideae</taxon>
        <taxon>Panicodae</taxon>
        <taxon>Paniceae</taxon>
        <taxon>Cenchrinae</taxon>
        <taxon>Setaria</taxon>
    </lineage>
</organism>
<evidence type="ECO:0000313" key="3">
    <source>
        <dbReference type="Proteomes" id="UP000298652"/>
    </source>
</evidence>
<keyword evidence="3" id="KW-1185">Reference proteome</keyword>
<dbReference type="Gramene" id="TKW41747">
    <property type="protein sequence ID" value="TKW41747"/>
    <property type="gene ID" value="SEVIR_1G337900v2"/>
</dbReference>
<sequence length="105" mass="10929">MSGAAPEQATRPSCRRRPLLTPAMRPARASVDIRSPTPRRSAGSPRAPLASKLLPWRCCQHGGGGGASGAGCPETVTDLLYTGRRGCCSLVTGKATMAVSRARKP</sequence>
<reference evidence="2" key="1">
    <citation type="submission" date="2019-03" db="EMBL/GenBank/DDBJ databases">
        <title>WGS assembly of Setaria viridis.</title>
        <authorList>
            <person name="Huang P."/>
            <person name="Jenkins J."/>
            <person name="Grimwood J."/>
            <person name="Barry K."/>
            <person name="Healey A."/>
            <person name="Mamidi S."/>
            <person name="Sreedasyam A."/>
            <person name="Shu S."/>
            <person name="Feldman M."/>
            <person name="Wu J."/>
            <person name="Yu Y."/>
            <person name="Chen C."/>
            <person name="Johnson J."/>
            <person name="Rokhsar D."/>
            <person name="Baxter I."/>
            <person name="Schmutz J."/>
            <person name="Brutnell T."/>
            <person name="Kellogg E."/>
        </authorList>
    </citation>
    <scope>NUCLEOTIDE SEQUENCE [LARGE SCALE GENOMIC DNA]</scope>
</reference>
<feature type="region of interest" description="Disordered" evidence="1">
    <location>
        <begin position="1"/>
        <end position="48"/>
    </location>
</feature>
<accession>A0A4U6WRP5</accession>